<evidence type="ECO:0000313" key="2">
    <source>
        <dbReference type="EMBL" id="GJT14777.1"/>
    </source>
</evidence>
<protein>
    <submittedName>
        <fullName evidence="2">Uncharacterized protein</fullName>
    </submittedName>
</protein>
<keyword evidence="3" id="KW-1185">Reference proteome</keyword>
<feature type="region of interest" description="Disordered" evidence="1">
    <location>
        <begin position="244"/>
        <end position="273"/>
    </location>
</feature>
<evidence type="ECO:0000256" key="1">
    <source>
        <dbReference type="SAM" id="MobiDB-lite"/>
    </source>
</evidence>
<reference evidence="2" key="1">
    <citation type="journal article" date="2022" name="Int. J. Mol. Sci.">
        <title>Draft Genome of Tanacetum Coccineum: Genomic Comparison of Closely Related Tanacetum-Family Plants.</title>
        <authorList>
            <person name="Yamashiro T."/>
            <person name="Shiraishi A."/>
            <person name="Nakayama K."/>
            <person name="Satake H."/>
        </authorList>
    </citation>
    <scope>NUCLEOTIDE SEQUENCE</scope>
</reference>
<evidence type="ECO:0000313" key="3">
    <source>
        <dbReference type="Proteomes" id="UP001151760"/>
    </source>
</evidence>
<feature type="compositionally biased region" description="Polar residues" evidence="1">
    <location>
        <begin position="405"/>
        <end position="415"/>
    </location>
</feature>
<sequence length="443" mass="49590">MVASISVWSMHESKKDIDVTPLTVNFVGFFTESPGRSYVHGEFAYFDCIVIDEFSIHELNDMPDMSLDNGLYALGNEADVRRLIEYIRLGYKMIKVFIEYDKTTVYTYIDAVYNTPTKKCVIMKIPDGVTPKNAPLSKMKPRRPVSRNCAKKLMLGWKQNDANVIGKSSSRHEDGESSQPNTTTPTTQIEFVNDFYSASDPIMGEEEFDPFFGLDSKHVDAKTTRNKCVDKGKRVALDYDQVHVATDNGLENETENENSDKDSSESDELVDEDNELVDVAVNIDYFDKTNPKTMGNEGRDKIDILLKNLWEVFNSQLVDVIEKSDGSLTPSATKLFNVVKAEASECIAHYNVVASNWNMAANNMDVGLPERWVHNKRNCTCPRRDASNKGPTSNAGKKRPRSKTTIRTSQATKKPNNAHGGVQTRSQATNKGKQPTVAAKKPV</sequence>
<organism evidence="2 3">
    <name type="scientific">Tanacetum coccineum</name>
    <dbReference type="NCBI Taxonomy" id="301880"/>
    <lineage>
        <taxon>Eukaryota</taxon>
        <taxon>Viridiplantae</taxon>
        <taxon>Streptophyta</taxon>
        <taxon>Embryophyta</taxon>
        <taxon>Tracheophyta</taxon>
        <taxon>Spermatophyta</taxon>
        <taxon>Magnoliopsida</taxon>
        <taxon>eudicotyledons</taxon>
        <taxon>Gunneridae</taxon>
        <taxon>Pentapetalae</taxon>
        <taxon>asterids</taxon>
        <taxon>campanulids</taxon>
        <taxon>Asterales</taxon>
        <taxon>Asteraceae</taxon>
        <taxon>Asteroideae</taxon>
        <taxon>Anthemideae</taxon>
        <taxon>Anthemidinae</taxon>
        <taxon>Tanacetum</taxon>
    </lineage>
</organism>
<dbReference type="Proteomes" id="UP001151760">
    <property type="component" value="Unassembled WGS sequence"/>
</dbReference>
<feature type="region of interest" description="Disordered" evidence="1">
    <location>
        <begin position="379"/>
        <end position="443"/>
    </location>
</feature>
<feature type="compositionally biased region" description="Polar residues" evidence="1">
    <location>
        <begin position="423"/>
        <end position="433"/>
    </location>
</feature>
<accession>A0ABQ5BLV1</accession>
<gene>
    <name evidence="2" type="ORF">Tco_0873483</name>
</gene>
<feature type="region of interest" description="Disordered" evidence="1">
    <location>
        <begin position="164"/>
        <end position="187"/>
    </location>
</feature>
<reference evidence="2" key="2">
    <citation type="submission" date="2022-01" db="EMBL/GenBank/DDBJ databases">
        <authorList>
            <person name="Yamashiro T."/>
            <person name="Shiraishi A."/>
            <person name="Satake H."/>
            <person name="Nakayama K."/>
        </authorList>
    </citation>
    <scope>NUCLEOTIDE SEQUENCE</scope>
</reference>
<comment type="caution">
    <text evidence="2">The sequence shown here is derived from an EMBL/GenBank/DDBJ whole genome shotgun (WGS) entry which is preliminary data.</text>
</comment>
<name>A0ABQ5BLV1_9ASTR</name>
<dbReference type="EMBL" id="BQNB010013341">
    <property type="protein sequence ID" value="GJT14777.1"/>
    <property type="molecule type" value="Genomic_DNA"/>
</dbReference>
<proteinExistence type="predicted"/>